<dbReference type="SUPFAM" id="SSF54593">
    <property type="entry name" value="Glyoxalase/Bleomycin resistance protein/Dihydroxybiphenyl dioxygenase"/>
    <property type="match status" value="1"/>
</dbReference>
<dbReference type="PROSITE" id="PS51819">
    <property type="entry name" value="VOC"/>
    <property type="match status" value="1"/>
</dbReference>
<dbReference type="InterPro" id="IPR029068">
    <property type="entry name" value="Glyas_Bleomycin-R_OHBP_Dase"/>
</dbReference>
<dbReference type="RefSeq" id="WP_130612073.1">
    <property type="nucleotide sequence ID" value="NZ_SGIU01000001.1"/>
</dbReference>
<comment type="caution">
    <text evidence="2">The sequence shown here is derived from an EMBL/GenBank/DDBJ whole genome shotgun (WGS) entry which is preliminary data.</text>
</comment>
<dbReference type="AlphaFoldDB" id="A0A4Q8QI74"/>
<feature type="domain" description="VOC" evidence="1">
    <location>
        <begin position="1"/>
        <end position="128"/>
    </location>
</feature>
<dbReference type="EMBL" id="SGIU01000001">
    <property type="protein sequence ID" value="TAI49694.1"/>
    <property type="molecule type" value="Genomic_DNA"/>
</dbReference>
<dbReference type="Proteomes" id="UP000291981">
    <property type="component" value="Unassembled WGS sequence"/>
</dbReference>
<evidence type="ECO:0000259" key="1">
    <source>
        <dbReference type="PROSITE" id="PS51819"/>
    </source>
</evidence>
<evidence type="ECO:0000313" key="3">
    <source>
        <dbReference type="Proteomes" id="UP000291981"/>
    </source>
</evidence>
<dbReference type="InterPro" id="IPR037523">
    <property type="entry name" value="VOC_core"/>
</dbReference>
<protein>
    <recommendedName>
        <fullName evidence="1">VOC domain-containing protein</fullName>
    </recommendedName>
</protein>
<name>A0A4Q8QI74_9FLAO</name>
<keyword evidence="3" id="KW-1185">Reference proteome</keyword>
<proteinExistence type="predicted"/>
<dbReference type="OrthoDB" id="66829at2"/>
<sequence length="129" mass="15245">MEKLAPQWIVDNLKETIHFYKENLGFEIDWQGTLFAIISKGDVTLMIRELREGNLKRPNRIPFIESGWHTNGSEAWDAYIWVQNADELYTELKQKEVAIFREIQDSEYGNRDFEIEDNNGYILCFGHKT</sequence>
<accession>A0A4Q8QI74</accession>
<gene>
    <name evidence="2" type="ORF">EW142_07830</name>
</gene>
<organism evidence="2 3">
    <name type="scientific">Flagellimonas allohymeniacidonis</name>
    <dbReference type="NCBI Taxonomy" id="2517819"/>
    <lineage>
        <taxon>Bacteria</taxon>
        <taxon>Pseudomonadati</taxon>
        <taxon>Bacteroidota</taxon>
        <taxon>Flavobacteriia</taxon>
        <taxon>Flavobacteriales</taxon>
        <taxon>Flavobacteriaceae</taxon>
        <taxon>Flagellimonas</taxon>
    </lineage>
</organism>
<dbReference type="Pfam" id="PF00903">
    <property type="entry name" value="Glyoxalase"/>
    <property type="match status" value="1"/>
</dbReference>
<evidence type="ECO:0000313" key="2">
    <source>
        <dbReference type="EMBL" id="TAI49694.1"/>
    </source>
</evidence>
<dbReference type="InterPro" id="IPR004360">
    <property type="entry name" value="Glyas_Fos-R_dOase_dom"/>
</dbReference>
<dbReference type="Gene3D" id="3.10.180.10">
    <property type="entry name" value="2,3-Dihydroxybiphenyl 1,2-Dioxygenase, domain 1"/>
    <property type="match status" value="1"/>
</dbReference>
<reference evidence="2 3" key="1">
    <citation type="submission" date="2019-02" db="EMBL/GenBank/DDBJ databases">
        <title>Draft genome sequence of Muricauda sp. 176CP4-71.</title>
        <authorList>
            <person name="Park J.-S."/>
        </authorList>
    </citation>
    <scope>NUCLEOTIDE SEQUENCE [LARGE SCALE GENOMIC DNA]</scope>
    <source>
        <strain evidence="2 3">176CP4-71</strain>
    </source>
</reference>